<feature type="compositionally biased region" description="Polar residues" evidence="1">
    <location>
        <begin position="37"/>
        <end position="56"/>
    </location>
</feature>
<protein>
    <submittedName>
        <fullName evidence="2">Uncharacterized protein</fullName>
    </submittedName>
</protein>
<name>A0AAN6U2B9_9PEZI</name>
<evidence type="ECO:0000313" key="2">
    <source>
        <dbReference type="EMBL" id="KAK4125014.1"/>
    </source>
</evidence>
<feature type="region of interest" description="Disordered" evidence="1">
    <location>
        <begin position="101"/>
        <end position="121"/>
    </location>
</feature>
<dbReference type="Proteomes" id="UP001302602">
    <property type="component" value="Unassembled WGS sequence"/>
</dbReference>
<dbReference type="RefSeq" id="XP_062648785.1">
    <property type="nucleotide sequence ID" value="XM_062795568.1"/>
</dbReference>
<feature type="compositionally biased region" description="Polar residues" evidence="1">
    <location>
        <begin position="371"/>
        <end position="381"/>
    </location>
</feature>
<reference evidence="2" key="1">
    <citation type="journal article" date="2023" name="Mol. Phylogenet. Evol.">
        <title>Genome-scale phylogeny and comparative genomics of the fungal order Sordariales.</title>
        <authorList>
            <person name="Hensen N."/>
            <person name="Bonometti L."/>
            <person name="Westerberg I."/>
            <person name="Brannstrom I.O."/>
            <person name="Guillou S."/>
            <person name="Cros-Aarteil S."/>
            <person name="Calhoun S."/>
            <person name="Haridas S."/>
            <person name="Kuo A."/>
            <person name="Mondo S."/>
            <person name="Pangilinan J."/>
            <person name="Riley R."/>
            <person name="LaButti K."/>
            <person name="Andreopoulos B."/>
            <person name="Lipzen A."/>
            <person name="Chen C."/>
            <person name="Yan M."/>
            <person name="Daum C."/>
            <person name="Ng V."/>
            <person name="Clum A."/>
            <person name="Steindorff A."/>
            <person name="Ohm R.A."/>
            <person name="Martin F."/>
            <person name="Silar P."/>
            <person name="Natvig D.O."/>
            <person name="Lalanne C."/>
            <person name="Gautier V."/>
            <person name="Ament-Velasquez S.L."/>
            <person name="Kruys A."/>
            <person name="Hutchinson M.I."/>
            <person name="Powell A.J."/>
            <person name="Barry K."/>
            <person name="Miller A.N."/>
            <person name="Grigoriev I.V."/>
            <person name="Debuchy R."/>
            <person name="Gladieux P."/>
            <person name="Hiltunen Thoren M."/>
            <person name="Johannesson H."/>
        </authorList>
    </citation>
    <scope>NUCLEOTIDE SEQUENCE</scope>
    <source>
        <strain evidence="2">CBS 731.68</strain>
    </source>
</reference>
<feature type="compositionally biased region" description="Pro residues" evidence="1">
    <location>
        <begin position="565"/>
        <end position="581"/>
    </location>
</feature>
<accession>A0AAN6U2B9</accession>
<gene>
    <name evidence="2" type="ORF">N657DRAFT_670860</name>
</gene>
<comment type="caution">
    <text evidence="2">The sequence shown here is derived from an EMBL/GenBank/DDBJ whole genome shotgun (WGS) entry which is preliminary data.</text>
</comment>
<evidence type="ECO:0000256" key="1">
    <source>
        <dbReference type="SAM" id="MobiDB-lite"/>
    </source>
</evidence>
<evidence type="ECO:0000313" key="3">
    <source>
        <dbReference type="Proteomes" id="UP001302602"/>
    </source>
</evidence>
<proteinExistence type="predicted"/>
<feature type="region of interest" description="Disordered" evidence="1">
    <location>
        <begin position="693"/>
        <end position="720"/>
    </location>
</feature>
<dbReference type="AlphaFoldDB" id="A0AAN6U2B9"/>
<dbReference type="GeneID" id="87832336"/>
<feature type="compositionally biased region" description="Polar residues" evidence="1">
    <location>
        <begin position="471"/>
        <end position="488"/>
    </location>
</feature>
<feature type="compositionally biased region" description="Basic and acidic residues" evidence="1">
    <location>
        <begin position="864"/>
        <end position="878"/>
    </location>
</feature>
<feature type="region of interest" description="Disordered" evidence="1">
    <location>
        <begin position="205"/>
        <end position="227"/>
    </location>
</feature>
<feature type="region of interest" description="Disordered" evidence="1">
    <location>
        <begin position="563"/>
        <end position="587"/>
    </location>
</feature>
<dbReference type="EMBL" id="MU853226">
    <property type="protein sequence ID" value="KAK4125014.1"/>
    <property type="molecule type" value="Genomic_DNA"/>
</dbReference>
<feature type="region of interest" description="Disordered" evidence="1">
    <location>
        <begin position="849"/>
        <end position="878"/>
    </location>
</feature>
<feature type="compositionally biased region" description="Low complexity" evidence="1">
    <location>
        <begin position="447"/>
        <end position="461"/>
    </location>
</feature>
<feature type="region of interest" description="Disordered" evidence="1">
    <location>
        <begin position="354"/>
        <end position="395"/>
    </location>
</feature>
<sequence length="900" mass="98682">MSCSGAGDEGGGIRVRRDTQVTVEACRNSIERRRNPPVTTTIRSGLGGQTASWQQRSRAKSLAGGSRLPNTVRDKLRSDALSRMRVKRRERDITEELIDFFRKTSPPPGSQMSRLTTVDETHEKKSKRLAFWPFRKKRRHTSSKWTPGLIKLPDSAVAGTTIGGHRYIAISIPVEYAHLSPAPRSPASPQTERTSNPFDERQAQAGLDAPERQDWDGKDQATSIRDDTRLLPYQYSNGATRQETAGPPQARFGHVSVGAHNTTPKPLPELTALPQGSSGVPVEVRNGISDGSRHLRHKPVIQRVSAHDVRLPDAQDARPTDWKPLNEQPSIVESSHTTGSELICSDAETVHIPTPRSTAEASVGSDESRSYHTAVSTQSPLVDSGRDSTEGGALSMKSSAASDLSALYDPSTSWTSSLSEFALPHPILFSHDFHQPHALSAITSVESPSPTTSRDTRTSSTAPVVAVDRPSPSSRTSFQPLGGTSTPKSLLMDDPPPDHTETHRRHIHSIPEMLGVLPRPGKSPLPGFHPQPSFTKAWETPPRTLTPIAPTASSSPATKFTTNPYPSPTFHPPLRPPPRTRTPPRRTDSHRYLLHRYEVLSQTRARELESMLDRLEKLEHAHERWMKALAPVLERATSRRIALGSRGDGICNGMGNGNIDSGASSGASLRLRLHERSLRRKWRSHCGGEGSFDSGVYSGGGGTKNDKDDDNDGGGGDGVVGRVSAARDEMRIVSSGPTRFDSLETARKMRSHYCPSSDERLDGLGEGACDGQVNVNDQSRLRSEPGSATWSVSASGELVMNSRGRRRRRPEMMDGLDSLPWRSMESLGEDRGSWRTTFGGRQPEAFARDQQRWRQGAGIESMDDEQRSRHIGDPKGLDDLESVMRDLVLGSRDGYQSTRV</sequence>
<feature type="compositionally biased region" description="Basic and acidic residues" evidence="1">
    <location>
        <begin position="209"/>
        <end position="227"/>
    </location>
</feature>
<feature type="region of interest" description="Disordered" evidence="1">
    <location>
        <begin position="443"/>
        <end position="503"/>
    </location>
</feature>
<keyword evidence="3" id="KW-1185">Reference proteome</keyword>
<reference evidence="2" key="2">
    <citation type="submission" date="2023-05" db="EMBL/GenBank/DDBJ databases">
        <authorList>
            <consortium name="Lawrence Berkeley National Laboratory"/>
            <person name="Steindorff A."/>
            <person name="Hensen N."/>
            <person name="Bonometti L."/>
            <person name="Westerberg I."/>
            <person name="Brannstrom I.O."/>
            <person name="Guillou S."/>
            <person name="Cros-Aarteil S."/>
            <person name="Calhoun S."/>
            <person name="Haridas S."/>
            <person name="Kuo A."/>
            <person name="Mondo S."/>
            <person name="Pangilinan J."/>
            <person name="Riley R."/>
            <person name="Labutti K."/>
            <person name="Andreopoulos B."/>
            <person name="Lipzen A."/>
            <person name="Chen C."/>
            <person name="Yanf M."/>
            <person name="Daum C."/>
            <person name="Ng V."/>
            <person name="Clum A."/>
            <person name="Ohm R."/>
            <person name="Martin F."/>
            <person name="Silar P."/>
            <person name="Natvig D."/>
            <person name="Lalanne C."/>
            <person name="Gautier V."/>
            <person name="Ament-Velasquez S.L."/>
            <person name="Kruys A."/>
            <person name="Hutchinson M.I."/>
            <person name="Powell A.J."/>
            <person name="Barry K."/>
            <person name="Miller A.N."/>
            <person name="Grigoriev I.V."/>
            <person name="Debuchy R."/>
            <person name="Gladieux P."/>
            <person name="Thoren M.H."/>
            <person name="Johannesson H."/>
        </authorList>
    </citation>
    <scope>NUCLEOTIDE SEQUENCE</scope>
    <source>
        <strain evidence="2">CBS 731.68</strain>
    </source>
</reference>
<feature type="region of interest" description="Disordered" evidence="1">
    <location>
        <begin position="30"/>
        <end position="70"/>
    </location>
</feature>
<organism evidence="2 3">
    <name type="scientific">Parathielavia appendiculata</name>
    <dbReference type="NCBI Taxonomy" id="2587402"/>
    <lineage>
        <taxon>Eukaryota</taxon>
        <taxon>Fungi</taxon>
        <taxon>Dikarya</taxon>
        <taxon>Ascomycota</taxon>
        <taxon>Pezizomycotina</taxon>
        <taxon>Sordariomycetes</taxon>
        <taxon>Sordariomycetidae</taxon>
        <taxon>Sordariales</taxon>
        <taxon>Chaetomiaceae</taxon>
        <taxon>Parathielavia</taxon>
    </lineage>
</organism>